<dbReference type="FunFam" id="1.10.287.130:FF:000049">
    <property type="entry name" value="C4-dicarboxylate transport sensor protein DctB"/>
    <property type="match status" value="1"/>
</dbReference>
<keyword evidence="11 15" id="KW-1133">Transmembrane helix</keyword>
<evidence type="ECO:0000256" key="15">
    <source>
        <dbReference type="PIRNR" id="PIRNR036431"/>
    </source>
</evidence>
<sequence>MIIVHDKPISVPANVRRPRRPWLLLAFLACVVTLLALYLVGLYARTAALEDLSEQARTSANLKVAFLRAVLERPRSLPLLLSEDQQVVDALSLRTVAATERLNDKLERLVAGTSASVLYVTDATGHAIASSNWREPVSFVGIDYSFRDYFRQSMLAGTAEHFALGSISKRPGLYISRRVGPASAPLGVVVVKAEFSQLESDWREEGRAAFVTDGHGVVLISSLPSWRFMTLAALQPEELVQIRNSLQFGDAPLQALPINRAQQVPGSGIPDELLVRTVFPGAIPADYLDLSVAVPTTSWHLNYLVPTEPAIAASMREWRLLTLALLAPFFLVVSLVLWRRQATVIRLARVEADQLELERRVDERTHDLSRARDRLELEIAGHKTTEQRLQGVQQELVQANRLAILGQVAAGVAHEINQPVATIRAYAENARVFLERAQPEQANSNLGAIASLTERIGTITDELKAFARKGRTAPEPVPLGAAIEGAVMLLRSRFAGRLEALSLPDVAPDLTVKGNRVRLEQVLINLLQNALEALEQRSDGRVEVSVQETEQHVVVTIEDNGPGIPEDIRRLLFTPFTTSKEKGLGLGLVISRDIISDYGGRIGVESTPSGTCFTIHLLKADIS</sequence>
<dbReference type="GO" id="GO:0005524">
    <property type="term" value="F:ATP binding"/>
    <property type="evidence" value="ECO:0007669"/>
    <property type="project" value="UniProtKB-UniRule"/>
</dbReference>
<keyword evidence="8 15" id="KW-0547">Nucleotide-binding</keyword>
<evidence type="ECO:0000256" key="1">
    <source>
        <dbReference type="ARBA" id="ARBA00000085"/>
    </source>
</evidence>
<proteinExistence type="predicted"/>
<dbReference type="GO" id="GO:0000155">
    <property type="term" value="F:phosphorelay sensor kinase activity"/>
    <property type="evidence" value="ECO:0007669"/>
    <property type="project" value="UniProtKB-UniRule"/>
</dbReference>
<comment type="subcellular location">
    <subcellularLocation>
        <location evidence="2">Cell inner membrane</location>
        <topology evidence="2">Multi-pass membrane protein</topology>
    </subcellularLocation>
</comment>
<dbReference type="InterPro" id="IPR017055">
    <property type="entry name" value="Sig_transdc_His_kinase_DctB"/>
</dbReference>
<dbReference type="CDD" id="cd00082">
    <property type="entry name" value="HisKA"/>
    <property type="match status" value="1"/>
</dbReference>
<evidence type="ECO:0000256" key="10">
    <source>
        <dbReference type="ARBA" id="ARBA00022840"/>
    </source>
</evidence>
<dbReference type="Proteomes" id="UP000179536">
    <property type="component" value="Unassembled WGS sequence"/>
</dbReference>
<evidence type="ECO:0000256" key="14">
    <source>
        <dbReference type="ARBA" id="ARBA00059004"/>
    </source>
</evidence>
<comment type="caution">
    <text evidence="18">The sequence shown here is derived from an EMBL/GenBank/DDBJ whole genome shotgun (WGS) entry which is preliminary data.</text>
</comment>
<evidence type="ECO:0000256" key="6">
    <source>
        <dbReference type="ARBA" id="ARBA00022679"/>
    </source>
</evidence>
<comment type="catalytic activity">
    <reaction evidence="1 15">
        <text>ATP + protein L-histidine = ADP + protein N-phospho-L-histidine.</text>
        <dbReference type="EC" id="2.7.13.3"/>
    </reaction>
</comment>
<dbReference type="EMBL" id="MBFA02000001">
    <property type="protein sequence ID" value="MUP08365.1"/>
    <property type="molecule type" value="Genomic_DNA"/>
</dbReference>
<dbReference type="Pfam" id="PF02518">
    <property type="entry name" value="HATPase_c"/>
    <property type="match status" value="1"/>
</dbReference>
<dbReference type="RefSeq" id="WP_041698719.1">
    <property type="nucleotide sequence ID" value="NZ_MBFA02000001.1"/>
</dbReference>
<dbReference type="PIRSF" id="PIRSF036431">
    <property type="entry name" value="STHK_DctB"/>
    <property type="match status" value="1"/>
</dbReference>
<comment type="caution">
    <text evidence="15">Lacks conserved residue(s) required for the propagation of feature annotation.</text>
</comment>
<evidence type="ECO:0000313" key="19">
    <source>
        <dbReference type="Proteomes" id="UP000179454"/>
    </source>
</evidence>
<name>A0ABD6GHS5_AGRVI</name>
<evidence type="ECO:0000256" key="8">
    <source>
        <dbReference type="ARBA" id="ARBA00022741"/>
    </source>
</evidence>
<dbReference type="SMART" id="SM00387">
    <property type="entry name" value="HATPase_c"/>
    <property type="match status" value="1"/>
</dbReference>
<reference evidence="19 20" key="1">
    <citation type="submission" date="2019-11" db="EMBL/GenBank/DDBJ databases">
        <title>Whole-genome sequencing of Allorhizobium vitis.</title>
        <authorList>
            <person name="Gan H.M."/>
            <person name="Savka M.A."/>
        </authorList>
    </citation>
    <scope>NUCLEOTIDE SEQUENCE [LARGE SCALE GENOMIC DNA]</scope>
    <source>
        <strain evidence="18 20">RF2/1</strain>
        <strain evidence="17 19">T1/7</strain>
    </source>
</reference>
<dbReference type="PANTHER" id="PTHR43065">
    <property type="entry name" value="SENSOR HISTIDINE KINASE"/>
    <property type="match status" value="1"/>
</dbReference>
<evidence type="ECO:0000256" key="13">
    <source>
        <dbReference type="ARBA" id="ARBA00023136"/>
    </source>
</evidence>
<dbReference type="AlphaFoldDB" id="A0ABD6GHS5"/>
<dbReference type="InterPro" id="IPR004358">
    <property type="entry name" value="Sig_transdc_His_kin-like_C"/>
</dbReference>
<dbReference type="Gene3D" id="1.10.287.130">
    <property type="match status" value="1"/>
</dbReference>
<evidence type="ECO:0000256" key="9">
    <source>
        <dbReference type="ARBA" id="ARBA00022777"/>
    </source>
</evidence>
<dbReference type="InterPro" id="IPR036890">
    <property type="entry name" value="HATPase_C_sf"/>
</dbReference>
<dbReference type="SUPFAM" id="SSF103190">
    <property type="entry name" value="Sensory domain-like"/>
    <property type="match status" value="1"/>
</dbReference>
<dbReference type="CDD" id="cd00075">
    <property type="entry name" value="HATPase"/>
    <property type="match status" value="1"/>
</dbReference>
<feature type="transmembrane region" description="Helical" evidence="15">
    <location>
        <begin position="21"/>
        <end position="44"/>
    </location>
</feature>
<dbReference type="SMART" id="SM00388">
    <property type="entry name" value="HisKA"/>
    <property type="match status" value="1"/>
</dbReference>
<dbReference type="PROSITE" id="PS50109">
    <property type="entry name" value="HIS_KIN"/>
    <property type="match status" value="1"/>
</dbReference>
<dbReference type="Gene3D" id="3.30.450.20">
    <property type="entry name" value="PAS domain"/>
    <property type="match status" value="2"/>
</dbReference>
<evidence type="ECO:0000313" key="20">
    <source>
        <dbReference type="Proteomes" id="UP000179536"/>
    </source>
</evidence>
<evidence type="ECO:0000256" key="11">
    <source>
        <dbReference type="ARBA" id="ARBA00022989"/>
    </source>
</evidence>
<evidence type="ECO:0000259" key="16">
    <source>
        <dbReference type="PROSITE" id="PS50109"/>
    </source>
</evidence>
<keyword evidence="9 15" id="KW-0418">Kinase</keyword>
<keyword evidence="5" id="KW-0597">Phosphoprotein</keyword>
<protein>
    <recommendedName>
        <fullName evidence="15">C4-dicarboxylate transport sensor protein</fullName>
        <ecNumber evidence="15">2.7.13.3</ecNumber>
    </recommendedName>
</protein>
<dbReference type="SUPFAM" id="SSF47384">
    <property type="entry name" value="Homodimeric domain of signal transducing histidine kinase"/>
    <property type="match status" value="1"/>
</dbReference>
<dbReference type="SUPFAM" id="SSF55874">
    <property type="entry name" value="ATPase domain of HSP90 chaperone/DNA topoisomerase II/histidine kinase"/>
    <property type="match status" value="1"/>
</dbReference>
<dbReference type="InterPro" id="IPR005467">
    <property type="entry name" value="His_kinase_dom"/>
</dbReference>
<evidence type="ECO:0000256" key="2">
    <source>
        <dbReference type="ARBA" id="ARBA00004429"/>
    </source>
</evidence>
<evidence type="ECO:0000256" key="12">
    <source>
        <dbReference type="ARBA" id="ARBA00023012"/>
    </source>
</evidence>
<keyword evidence="12 15" id="KW-0902">Two-component regulatory system</keyword>
<dbReference type="InterPro" id="IPR003594">
    <property type="entry name" value="HATPase_dom"/>
</dbReference>
<evidence type="ECO:0000256" key="4">
    <source>
        <dbReference type="ARBA" id="ARBA00022519"/>
    </source>
</evidence>
<keyword evidence="6 15" id="KW-0808">Transferase</keyword>
<evidence type="ECO:0000313" key="18">
    <source>
        <dbReference type="EMBL" id="MUP08365.1"/>
    </source>
</evidence>
<keyword evidence="10 15" id="KW-0067">ATP-binding</keyword>
<evidence type="ECO:0000256" key="5">
    <source>
        <dbReference type="ARBA" id="ARBA00022553"/>
    </source>
</evidence>
<dbReference type="InterPro" id="IPR003661">
    <property type="entry name" value="HisK_dim/P_dom"/>
</dbReference>
<dbReference type="Gene3D" id="3.30.565.10">
    <property type="entry name" value="Histidine kinase-like ATPase, C-terminal domain"/>
    <property type="match status" value="1"/>
</dbReference>
<organism evidence="18 20">
    <name type="scientific">Agrobacterium vitis</name>
    <name type="common">Rhizobium vitis</name>
    <dbReference type="NCBI Taxonomy" id="373"/>
    <lineage>
        <taxon>Bacteria</taxon>
        <taxon>Pseudomonadati</taxon>
        <taxon>Pseudomonadota</taxon>
        <taxon>Alphaproteobacteria</taxon>
        <taxon>Hyphomicrobiales</taxon>
        <taxon>Rhizobiaceae</taxon>
        <taxon>Rhizobium/Agrobacterium group</taxon>
        <taxon>Agrobacterium</taxon>
    </lineage>
</organism>
<keyword evidence="19" id="KW-1185">Reference proteome</keyword>
<feature type="domain" description="Histidine kinase" evidence="16">
    <location>
        <begin position="411"/>
        <end position="621"/>
    </location>
</feature>
<keyword evidence="13 15" id="KW-0472">Membrane</keyword>
<dbReference type="GO" id="GO:0005886">
    <property type="term" value="C:plasma membrane"/>
    <property type="evidence" value="ECO:0007669"/>
    <property type="project" value="UniProtKB-SubCell"/>
</dbReference>
<evidence type="ECO:0000256" key="3">
    <source>
        <dbReference type="ARBA" id="ARBA00022475"/>
    </source>
</evidence>
<dbReference type="EC" id="2.7.13.3" evidence="15"/>
<evidence type="ECO:0000256" key="7">
    <source>
        <dbReference type="ARBA" id="ARBA00022692"/>
    </source>
</evidence>
<dbReference type="PANTHER" id="PTHR43065:SF46">
    <property type="entry name" value="C4-DICARBOXYLATE TRANSPORT SENSOR PROTEIN DCTB"/>
    <property type="match status" value="1"/>
</dbReference>
<dbReference type="CDD" id="cd12914">
    <property type="entry name" value="PDC1_DGC_like"/>
    <property type="match status" value="1"/>
</dbReference>
<keyword evidence="4 15" id="KW-0997">Cell inner membrane</keyword>
<dbReference type="Pfam" id="PF00512">
    <property type="entry name" value="HisKA"/>
    <property type="match status" value="1"/>
</dbReference>
<dbReference type="PRINTS" id="PR00344">
    <property type="entry name" value="BCTRLSENSOR"/>
</dbReference>
<keyword evidence="7 15" id="KW-0812">Transmembrane</keyword>
<dbReference type="InterPro" id="IPR029151">
    <property type="entry name" value="Sensor-like_sf"/>
</dbReference>
<dbReference type="EMBL" id="MBFE02000001">
    <property type="protein sequence ID" value="MUO40580.1"/>
    <property type="molecule type" value="Genomic_DNA"/>
</dbReference>
<keyword evidence="3 15" id="KW-1003">Cell membrane</keyword>
<gene>
    <name evidence="18" type="ORF">BBK91_000565</name>
    <name evidence="17" type="ORF">BBL17_002015</name>
</gene>
<comment type="function">
    <text evidence="14 15">Member of the two-component regulatory system DctB/DctD involved in the transport of C4-dicarboxylates. DctB functions as a membrane-associated protein kinase that phosphorylates DctD in response to environmental signals.</text>
</comment>
<dbReference type="InterPro" id="IPR036097">
    <property type="entry name" value="HisK_dim/P_sf"/>
</dbReference>
<dbReference type="Proteomes" id="UP000179454">
    <property type="component" value="Unassembled WGS sequence"/>
</dbReference>
<accession>A0ABD6GHS5</accession>
<evidence type="ECO:0000313" key="17">
    <source>
        <dbReference type="EMBL" id="MUO40580.1"/>
    </source>
</evidence>
<dbReference type="Gene3D" id="6.10.250.3020">
    <property type="match status" value="1"/>
</dbReference>